<evidence type="ECO:0000313" key="5">
    <source>
        <dbReference type="Proteomes" id="UP000251513"/>
    </source>
</evidence>
<dbReference type="InterPro" id="IPR001509">
    <property type="entry name" value="Epimerase_deHydtase"/>
</dbReference>
<dbReference type="Proteomes" id="UP000251513">
    <property type="component" value="Unassembled WGS sequence"/>
</dbReference>
<evidence type="ECO:0000256" key="1">
    <source>
        <dbReference type="ARBA" id="ARBA00005125"/>
    </source>
</evidence>
<dbReference type="RefSeq" id="WP_005920802.1">
    <property type="nucleotide sequence ID" value="NZ_CP013004.1"/>
</dbReference>
<gene>
    <name evidence="4" type="ORF">C7T86_10565</name>
</gene>
<accession>A0AA44Z193</accession>
<dbReference type="AlphaFoldDB" id="A0AA44Z193"/>
<comment type="pathway">
    <text evidence="1">Bacterial outer membrane biogenesis; LPS O-antigen biosynthesis.</text>
</comment>
<evidence type="ECO:0000313" key="4">
    <source>
        <dbReference type="EMBL" id="PUE93809.1"/>
    </source>
</evidence>
<dbReference type="PANTHER" id="PTHR43000">
    <property type="entry name" value="DTDP-D-GLUCOSE 4,6-DEHYDRATASE-RELATED"/>
    <property type="match status" value="1"/>
</dbReference>
<proteinExistence type="inferred from homology"/>
<dbReference type="SUPFAM" id="SSF51735">
    <property type="entry name" value="NAD(P)-binding Rossmann-fold domains"/>
    <property type="match status" value="1"/>
</dbReference>
<comment type="caution">
    <text evidence="4">The sequence shown here is derived from an EMBL/GenBank/DDBJ whole genome shotgun (WGS) entry which is preliminary data.</text>
</comment>
<reference evidence="4 5" key="1">
    <citation type="submission" date="2018-03" db="EMBL/GenBank/DDBJ databases">
        <title>Sequencing of reference strains of Xanthomonas.</title>
        <authorList>
            <person name="Studholme D.J."/>
            <person name="Vicente J."/>
            <person name="Sarris P."/>
        </authorList>
    </citation>
    <scope>NUCLEOTIDE SEQUENCE [LARGE SCALE GENOMIC DNA]</scope>
    <source>
        <strain evidence="4 5">WHRI 5232</strain>
    </source>
</reference>
<organism evidence="4 5">
    <name type="scientific">Xanthomonas campestris pv. malvacearum</name>
    <dbReference type="NCBI Taxonomy" id="86040"/>
    <lineage>
        <taxon>Bacteria</taxon>
        <taxon>Pseudomonadati</taxon>
        <taxon>Pseudomonadota</taxon>
        <taxon>Gammaproteobacteria</taxon>
        <taxon>Lysobacterales</taxon>
        <taxon>Lysobacteraceae</taxon>
        <taxon>Xanthomonas</taxon>
    </lineage>
</organism>
<protein>
    <submittedName>
        <fullName evidence="4">GDP-mannose 4,6 dehydratase</fullName>
    </submittedName>
</protein>
<evidence type="ECO:0000259" key="3">
    <source>
        <dbReference type="Pfam" id="PF01370"/>
    </source>
</evidence>
<dbReference type="Gene3D" id="3.40.50.720">
    <property type="entry name" value="NAD(P)-binding Rossmann-like Domain"/>
    <property type="match status" value="1"/>
</dbReference>
<sequence length="318" mass="34773">MNVAFHSKLAGKRILVTGASGFTGRYVVEELIRSGGQVISLGTSATNVARPPIEGESYYQADLRDCASLTKVVEVSEPDIVIHLAALAFVGHGRAEDFYNINLLGTRNLLQALESRASKIERVLLASSANVYGNLSSGLLDESVAPLPANEYAISKLAMEHLARIRMGVLPITIARPFNYTGVGQSSEFLIPKIVSHYAKRSEYIELGNLDVARDFGDVRAVAQAYRLLLEAPQAESLTVNVCTGRGHSLRDILELCEGLSEWSLDVRVNPAFVRANEVKVLLGDNSLLLRLVKQWDCPPIEDTLRWMLKAELSAIQA</sequence>
<evidence type="ECO:0000256" key="2">
    <source>
        <dbReference type="ARBA" id="ARBA00007637"/>
    </source>
</evidence>
<feature type="domain" description="NAD-dependent epimerase/dehydratase" evidence="3">
    <location>
        <begin position="14"/>
        <end position="242"/>
    </location>
</feature>
<dbReference type="Gene3D" id="3.90.25.10">
    <property type="entry name" value="UDP-galactose 4-epimerase, domain 1"/>
    <property type="match status" value="1"/>
</dbReference>
<dbReference type="EMBL" id="PYJH01000018">
    <property type="protein sequence ID" value="PUE93809.1"/>
    <property type="molecule type" value="Genomic_DNA"/>
</dbReference>
<name>A0AA44Z193_XANCM</name>
<comment type="similarity">
    <text evidence="2">Belongs to the NAD(P)-dependent epimerase/dehydratase family.</text>
</comment>
<dbReference type="Pfam" id="PF01370">
    <property type="entry name" value="Epimerase"/>
    <property type="match status" value="1"/>
</dbReference>
<dbReference type="InterPro" id="IPR036291">
    <property type="entry name" value="NAD(P)-bd_dom_sf"/>
</dbReference>